<protein>
    <recommendedName>
        <fullName evidence="1">Integrase catalytic domain-containing protein</fullName>
    </recommendedName>
</protein>
<dbReference type="InterPro" id="IPR036397">
    <property type="entry name" value="RNaseH_sf"/>
</dbReference>
<dbReference type="InterPro" id="IPR050951">
    <property type="entry name" value="Retrovirus_Pol_polyprotein"/>
</dbReference>
<dbReference type="PANTHER" id="PTHR37984:SF5">
    <property type="entry name" value="PROTEIN NYNRIN-LIKE"/>
    <property type="match status" value="1"/>
</dbReference>
<dbReference type="EnsemblMetazoa" id="XM_029492136.1">
    <property type="protein sequence ID" value="XP_029347996.1"/>
    <property type="gene ID" value="LOC100574178"/>
</dbReference>
<accession>A0A8R2NTJ0</accession>
<evidence type="ECO:0000259" key="1">
    <source>
        <dbReference type="PROSITE" id="PS50994"/>
    </source>
</evidence>
<dbReference type="PROSITE" id="PS50994">
    <property type="entry name" value="INTEGRASE"/>
    <property type="match status" value="1"/>
</dbReference>
<organism evidence="2 3">
    <name type="scientific">Acyrthosiphon pisum</name>
    <name type="common">Pea aphid</name>
    <dbReference type="NCBI Taxonomy" id="7029"/>
    <lineage>
        <taxon>Eukaryota</taxon>
        <taxon>Metazoa</taxon>
        <taxon>Ecdysozoa</taxon>
        <taxon>Arthropoda</taxon>
        <taxon>Hexapoda</taxon>
        <taxon>Insecta</taxon>
        <taxon>Pterygota</taxon>
        <taxon>Neoptera</taxon>
        <taxon>Paraneoptera</taxon>
        <taxon>Hemiptera</taxon>
        <taxon>Sternorrhyncha</taxon>
        <taxon>Aphidomorpha</taxon>
        <taxon>Aphidoidea</taxon>
        <taxon>Aphididae</taxon>
        <taxon>Macrosiphini</taxon>
        <taxon>Acyrthosiphon</taxon>
    </lineage>
</organism>
<dbReference type="AlphaFoldDB" id="A0A8R2NTJ0"/>
<dbReference type="OrthoDB" id="10038074at2759"/>
<dbReference type="Gene3D" id="3.30.420.10">
    <property type="entry name" value="Ribonuclease H-like superfamily/Ribonuclease H"/>
    <property type="match status" value="1"/>
</dbReference>
<reference evidence="2" key="2">
    <citation type="submission" date="2022-06" db="UniProtKB">
        <authorList>
            <consortium name="EnsemblMetazoa"/>
        </authorList>
    </citation>
    <scope>IDENTIFICATION</scope>
</reference>
<dbReference type="Pfam" id="PF00665">
    <property type="entry name" value="rve"/>
    <property type="match status" value="1"/>
</dbReference>
<dbReference type="InterPro" id="IPR012337">
    <property type="entry name" value="RNaseH-like_sf"/>
</dbReference>
<name>A0A8R2NTJ0_ACYPI</name>
<keyword evidence="3" id="KW-1185">Reference proteome</keyword>
<dbReference type="GO" id="GO:0003676">
    <property type="term" value="F:nucleic acid binding"/>
    <property type="evidence" value="ECO:0007669"/>
    <property type="project" value="InterPro"/>
</dbReference>
<dbReference type="SUPFAM" id="SSF53098">
    <property type="entry name" value="Ribonuclease H-like"/>
    <property type="match status" value="1"/>
</dbReference>
<dbReference type="KEGG" id="api:100574178"/>
<evidence type="ECO:0000313" key="2">
    <source>
        <dbReference type="EnsemblMetazoa" id="XP_029347996.1"/>
    </source>
</evidence>
<reference evidence="3" key="1">
    <citation type="submission" date="2010-06" db="EMBL/GenBank/DDBJ databases">
        <authorList>
            <person name="Jiang H."/>
            <person name="Abraham K."/>
            <person name="Ali S."/>
            <person name="Alsbrooks S.L."/>
            <person name="Anim B.N."/>
            <person name="Anosike U.S."/>
            <person name="Attaway T."/>
            <person name="Bandaranaike D.P."/>
            <person name="Battles P.K."/>
            <person name="Bell S.N."/>
            <person name="Bell A.V."/>
            <person name="Beltran B."/>
            <person name="Bickham C."/>
            <person name="Bustamante Y."/>
            <person name="Caleb T."/>
            <person name="Canada A."/>
            <person name="Cardenas V."/>
            <person name="Carter K."/>
            <person name="Chacko J."/>
            <person name="Chandrabose M.N."/>
            <person name="Chavez D."/>
            <person name="Chavez A."/>
            <person name="Chen L."/>
            <person name="Chu H.-S."/>
            <person name="Claassen K.J."/>
            <person name="Cockrell R."/>
            <person name="Collins M."/>
            <person name="Cooper J.A."/>
            <person name="Cree A."/>
            <person name="Curry S.M."/>
            <person name="Da Y."/>
            <person name="Dao M.D."/>
            <person name="Das B."/>
            <person name="Davila M.-L."/>
            <person name="Davy-Carroll L."/>
            <person name="Denson S."/>
            <person name="Dinh H."/>
            <person name="Ebong V.E."/>
            <person name="Edwards J.R."/>
            <person name="Egan A."/>
            <person name="El-Daye J."/>
            <person name="Escobedo L."/>
            <person name="Fernandez S."/>
            <person name="Fernando P.R."/>
            <person name="Flagg N."/>
            <person name="Forbes L.D."/>
            <person name="Fowler R.G."/>
            <person name="Fu Q."/>
            <person name="Gabisi R.A."/>
            <person name="Ganer J."/>
            <person name="Garbino Pronczuk A."/>
            <person name="Garcia R.M."/>
            <person name="Garner T."/>
            <person name="Garrett T.E."/>
            <person name="Gonzalez D.A."/>
            <person name="Hamid H."/>
            <person name="Hawkins E.S."/>
            <person name="Hirani K."/>
            <person name="Hogues M.E."/>
            <person name="Hollins B."/>
            <person name="Hsiao C.-H."/>
            <person name="Jabil R."/>
            <person name="James M.L."/>
            <person name="Jhangiani S.N."/>
            <person name="Johnson B."/>
            <person name="Johnson Q."/>
            <person name="Joshi V."/>
            <person name="Kalu J.B."/>
            <person name="Kam C."/>
            <person name="Kashfia A."/>
            <person name="Keebler J."/>
            <person name="Kisamo H."/>
            <person name="Kovar C.L."/>
            <person name="Lago L.A."/>
            <person name="Lai C.-Y."/>
            <person name="Laidlaw J."/>
            <person name="Lara F."/>
            <person name="Le T.-K."/>
            <person name="Lee S.L."/>
            <person name="Legall F.H."/>
            <person name="Lemon S.J."/>
            <person name="Lewis L.R."/>
            <person name="Li B."/>
            <person name="Liu Y."/>
            <person name="Liu Y.-S."/>
            <person name="Lopez J."/>
            <person name="Lozado R.J."/>
            <person name="Lu J."/>
            <person name="Madu R.C."/>
            <person name="Maheshwari M."/>
            <person name="Maheshwari R."/>
            <person name="Malloy K."/>
            <person name="Martinez E."/>
            <person name="Mathew T."/>
            <person name="Mercado I.C."/>
            <person name="Mercado C."/>
            <person name="Meyer B."/>
            <person name="Montgomery K."/>
            <person name="Morgan M.B."/>
            <person name="Munidasa M."/>
            <person name="Nazareth L.V."/>
            <person name="Nelson J."/>
            <person name="Ng B.M."/>
            <person name="Nguyen N.B."/>
            <person name="Nguyen P.Q."/>
            <person name="Nguyen T."/>
            <person name="Obregon M."/>
            <person name="Okwuonu G.O."/>
            <person name="Onwere C.G."/>
            <person name="Orozco G."/>
            <person name="Parra A."/>
            <person name="Patel S."/>
            <person name="Patil S."/>
            <person name="Perez A."/>
            <person name="Perez Y."/>
            <person name="Pham C."/>
            <person name="Primus E.L."/>
            <person name="Pu L.-L."/>
            <person name="Puazo M."/>
            <person name="Qin X."/>
            <person name="Quiroz J.B."/>
            <person name="Reese J."/>
            <person name="Richards S."/>
            <person name="Rives C.M."/>
            <person name="Robberts R."/>
            <person name="Ruiz S.J."/>
            <person name="Ruiz M.J."/>
            <person name="Santibanez J."/>
            <person name="Schneider B.W."/>
            <person name="Sisson I."/>
            <person name="Smith M."/>
            <person name="Sodergren E."/>
            <person name="Song X.-Z."/>
            <person name="Song B.B."/>
            <person name="Summersgill H."/>
            <person name="Thelus R."/>
            <person name="Thornton R.D."/>
            <person name="Trejos Z.Y."/>
            <person name="Usmani K."/>
            <person name="Vattathil S."/>
            <person name="Villasana D."/>
            <person name="Walker D.L."/>
            <person name="Wang S."/>
            <person name="Wang K."/>
            <person name="White C.S."/>
            <person name="Williams A.C."/>
            <person name="Williamson J."/>
            <person name="Wilson K."/>
            <person name="Woghiren I.O."/>
            <person name="Woodworth J.R."/>
            <person name="Worley K.C."/>
            <person name="Wright R.A."/>
            <person name="Wu W."/>
            <person name="Young L."/>
            <person name="Zhang L."/>
            <person name="Zhang J."/>
            <person name="Zhu Y."/>
            <person name="Muzny D.M."/>
            <person name="Weinstock G."/>
            <person name="Gibbs R.A."/>
        </authorList>
    </citation>
    <scope>NUCLEOTIDE SEQUENCE [LARGE SCALE GENOMIC DNA]</scope>
    <source>
        <strain evidence="3">LSR1</strain>
    </source>
</reference>
<dbReference type="GeneID" id="100574178"/>
<dbReference type="Proteomes" id="UP000007819">
    <property type="component" value="Unassembled WGS sequence"/>
</dbReference>
<dbReference type="GO" id="GO:0015074">
    <property type="term" value="P:DNA integration"/>
    <property type="evidence" value="ECO:0007669"/>
    <property type="project" value="InterPro"/>
</dbReference>
<feature type="domain" description="Integrase catalytic" evidence="1">
    <location>
        <begin position="146"/>
        <end position="287"/>
    </location>
</feature>
<dbReference type="InterPro" id="IPR001584">
    <property type="entry name" value="Integrase_cat-core"/>
</dbReference>
<dbReference type="PANTHER" id="PTHR37984">
    <property type="entry name" value="PROTEIN CBG26694"/>
    <property type="match status" value="1"/>
</dbReference>
<proteinExistence type="predicted"/>
<evidence type="ECO:0000313" key="3">
    <source>
        <dbReference type="Proteomes" id="UP000007819"/>
    </source>
</evidence>
<dbReference type="RefSeq" id="XP_029347996.1">
    <property type="nucleotide sequence ID" value="XM_029492136.1"/>
</dbReference>
<sequence length="287" mass="33479">MENIREVFYEKFNAILSTKREDNNFYLSTVKYNKCVEDVLKFKGKESKQRAVCKLLKRYDVVKIMSLNQLIVPLKPGETKIIYFVKNEDLFDIIHDAHIKTGHGGRTRVISELQTKYKNITYESVTLFLSLCVQCQRKQKVPRKGIVVKPIISRELNSRCQVDLVDMQTCKDGEYKFILNYQDHLTKFIQLRPLKSKTAEEVTLMLLPIFLTFGAPNILHSDNGREFSNKIIMDLCSRWEGVKIVHGKPRHSQCQGSIERANQDFQNILRAMMHDKNTTKWNKTDTV</sequence>